<proteinExistence type="predicted"/>
<keyword evidence="2" id="KW-0040">ANK repeat</keyword>
<dbReference type="PANTHER" id="PTHR43828">
    <property type="entry name" value="ASPARAGINASE"/>
    <property type="match status" value="1"/>
</dbReference>
<evidence type="ECO:0000256" key="3">
    <source>
        <dbReference type="SAM" id="MobiDB-lite"/>
    </source>
</evidence>
<dbReference type="GO" id="GO:0045944">
    <property type="term" value="P:positive regulation of transcription by RNA polymerase II"/>
    <property type="evidence" value="ECO:0007669"/>
    <property type="project" value="UniProtKB-ARBA"/>
</dbReference>
<evidence type="ECO:0000313" key="5">
    <source>
        <dbReference type="Proteomes" id="UP000594262"/>
    </source>
</evidence>
<dbReference type="InterPro" id="IPR002110">
    <property type="entry name" value="Ankyrin_rpt"/>
</dbReference>
<dbReference type="Proteomes" id="UP000594262">
    <property type="component" value="Unplaced"/>
</dbReference>
<evidence type="ECO:0000256" key="1">
    <source>
        <dbReference type="ARBA" id="ARBA00022737"/>
    </source>
</evidence>
<accession>A0A7M5V1V2</accession>
<dbReference type="PROSITE" id="PS50088">
    <property type="entry name" value="ANK_REPEAT"/>
    <property type="match status" value="1"/>
</dbReference>
<dbReference type="SUPFAM" id="SSF48403">
    <property type="entry name" value="Ankyrin repeat"/>
    <property type="match status" value="1"/>
</dbReference>
<dbReference type="EnsemblMetazoa" id="CLYHEMT004830.1">
    <property type="protein sequence ID" value="CLYHEMP004830.1"/>
    <property type="gene ID" value="CLYHEMG004830"/>
</dbReference>
<dbReference type="InterPro" id="IPR051642">
    <property type="entry name" value="SWI6-like"/>
</dbReference>
<feature type="region of interest" description="Disordered" evidence="3">
    <location>
        <begin position="401"/>
        <end position="447"/>
    </location>
</feature>
<dbReference type="GO" id="GO:0033309">
    <property type="term" value="C:SBF transcription complex"/>
    <property type="evidence" value="ECO:0007669"/>
    <property type="project" value="TreeGrafter"/>
</dbReference>
<organism evidence="4 5">
    <name type="scientific">Clytia hemisphaerica</name>
    <dbReference type="NCBI Taxonomy" id="252671"/>
    <lineage>
        <taxon>Eukaryota</taxon>
        <taxon>Metazoa</taxon>
        <taxon>Cnidaria</taxon>
        <taxon>Hydrozoa</taxon>
        <taxon>Hydroidolina</taxon>
        <taxon>Leptothecata</taxon>
        <taxon>Obeliida</taxon>
        <taxon>Clytiidae</taxon>
        <taxon>Clytia</taxon>
    </lineage>
</organism>
<sequence>MAEIDNWQTYEEYKTLLRTYKINGVIERFDAEIPDRRPDFQYPLLHWAAVLGNRMALKLLIKPPFNIDPTTLSHDSDTALHRLIATEALQHMKPTKIAAIIKLLNKCLSVTDFNQNTPFHLVADFLVNCSKSDIIFWKGVFYMMIDIYQNDIDLSLVLNFTNFAGNTVLHMLAKRDALQDIVEHAVRLGADMDIPNNASQTPCEIAWKYSPPVYETFLKLKSNANVDGYSQMSRRSTNQRRGSGDSLTVSLLNESIGNTSGRLRQSSRRRGSDDSLAASILNESIGNISGRLRQSSRRRDSAASINESLFNEPIENVSGISRQSSRRGSSDSAIDVNTFQLQNLRVLVSKLKKDEIPKQPRDEKALSPSEANVDLFHENEELPTLNDEEGEFQTRDLIHNEESTALESDEEDLSTWGSDEEWVPSYSSSDEELETRSDSEEEEELQTWNNREKTIFDRIDVKSNTPCENEEIPARDYENDDESYYSLDEKELDEWPREDLVHEVKKSILRILNILKEEQEEKKGLDSLHLVDERKMIEVRSSSQRPSSDLETDDSILDTTSKAIQHILSIMKTQQDNIIKMDILKRTLQRILCIENSYAHYN</sequence>
<dbReference type="Gene3D" id="1.25.40.20">
    <property type="entry name" value="Ankyrin repeat-containing domain"/>
    <property type="match status" value="1"/>
</dbReference>
<evidence type="ECO:0000313" key="4">
    <source>
        <dbReference type="EnsemblMetazoa" id="CLYHEMP004830.1"/>
    </source>
</evidence>
<dbReference type="GO" id="GO:0030907">
    <property type="term" value="C:MBF transcription complex"/>
    <property type="evidence" value="ECO:0007669"/>
    <property type="project" value="TreeGrafter"/>
</dbReference>
<reference evidence="4" key="1">
    <citation type="submission" date="2021-01" db="UniProtKB">
        <authorList>
            <consortium name="EnsemblMetazoa"/>
        </authorList>
    </citation>
    <scope>IDENTIFICATION</scope>
</reference>
<keyword evidence="1" id="KW-0677">Repeat</keyword>
<protein>
    <submittedName>
        <fullName evidence="4">Uncharacterized protein</fullName>
    </submittedName>
</protein>
<keyword evidence="5" id="KW-1185">Reference proteome</keyword>
<feature type="compositionally biased region" description="Acidic residues" evidence="3">
    <location>
        <begin position="429"/>
        <end position="445"/>
    </location>
</feature>
<evidence type="ECO:0000256" key="2">
    <source>
        <dbReference type="PROSITE-ProRule" id="PRU00023"/>
    </source>
</evidence>
<dbReference type="OrthoDB" id="6718656at2759"/>
<dbReference type="AlphaFoldDB" id="A0A7M5V1V2"/>
<dbReference type="PANTHER" id="PTHR43828:SF3">
    <property type="entry name" value="CHROMO DOMAIN-CONTAINING PROTEIN"/>
    <property type="match status" value="1"/>
</dbReference>
<feature type="compositionally biased region" description="Acidic residues" evidence="3">
    <location>
        <begin position="407"/>
        <end position="422"/>
    </location>
</feature>
<feature type="repeat" description="ANK" evidence="2">
    <location>
        <begin position="164"/>
        <end position="197"/>
    </location>
</feature>
<dbReference type="InterPro" id="IPR036770">
    <property type="entry name" value="Ankyrin_rpt-contain_sf"/>
</dbReference>
<name>A0A7M5V1V2_9CNID</name>